<evidence type="ECO:0000313" key="4">
    <source>
        <dbReference type="Proteomes" id="UP000008461"/>
    </source>
</evidence>
<feature type="domain" description="Sialate O-acetylesterase" evidence="2">
    <location>
        <begin position="111"/>
        <end position="233"/>
    </location>
</feature>
<dbReference type="HOGENOM" id="CLU_015150_2_0_10"/>
<keyword evidence="4" id="KW-1185">Reference proteome</keyword>
<dbReference type="EMBL" id="CP002691">
    <property type="protein sequence ID" value="AEE49314.1"/>
    <property type="molecule type" value="Genomic_DNA"/>
</dbReference>
<dbReference type="KEGG" id="hhy:Halhy_1419"/>
<protein>
    <recommendedName>
        <fullName evidence="2">Sialate O-acetylesterase domain-containing protein</fullName>
    </recommendedName>
</protein>
<dbReference type="SUPFAM" id="SSF52266">
    <property type="entry name" value="SGNH hydrolase"/>
    <property type="match status" value="1"/>
</dbReference>
<dbReference type="GO" id="GO:0004553">
    <property type="term" value="F:hydrolase activity, hydrolyzing O-glycosyl compounds"/>
    <property type="evidence" value="ECO:0007669"/>
    <property type="project" value="InterPro"/>
</dbReference>
<reference key="2">
    <citation type="submission" date="2011-04" db="EMBL/GenBank/DDBJ databases">
        <title>Complete sequence of chromosome of Haliscomenobacter hydrossis DSM 1100.</title>
        <authorList>
            <consortium name="US DOE Joint Genome Institute (JGI-PGF)"/>
            <person name="Lucas S."/>
            <person name="Han J."/>
            <person name="Lapidus A."/>
            <person name="Bruce D."/>
            <person name="Goodwin L."/>
            <person name="Pitluck S."/>
            <person name="Peters L."/>
            <person name="Kyrpides N."/>
            <person name="Mavromatis K."/>
            <person name="Ivanova N."/>
            <person name="Ovchinnikova G."/>
            <person name="Pagani I."/>
            <person name="Daligault H."/>
            <person name="Detter J.C."/>
            <person name="Han C."/>
            <person name="Land M."/>
            <person name="Hauser L."/>
            <person name="Markowitz V."/>
            <person name="Cheng J.-F."/>
            <person name="Hugenholtz P."/>
            <person name="Woyke T."/>
            <person name="Wu D."/>
            <person name="Verbarg S."/>
            <person name="Frueling A."/>
            <person name="Brambilla E."/>
            <person name="Klenk H.-P."/>
            <person name="Eisen J.A."/>
        </authorList>
    </citation>
    <scope>NUCLEOTIDE SEQUENCE</scope>
    <source>
        <strain>DSM 1100</strain>
    </source>
</reference>
<dbReference type="SUPFAM" id="SSF49785">
    <property type="entry name" value="Galactose-binding domain-like"/>
    <property type="match status" value="1"/>
</dbReference>
<reference evidence="3 4" key="1">
    <citation type="journal article" date="2011" name="Stand. Genomic Sci.">
        <title>Complete genome sequence of Haliscomenobacter hydrossis type strain (O).</title>
        <authorList>
            <consortium name="US DOE Joint Genome Institute (JGI-PGF)"/>
            <person name="Daligault H."/>
            <person name="Lapidus A."/>
            <person name="Zeytun A."/>
            <person name="Nolan M."/>
            <person name="Lucas S."/>
            <person name="Del Rio T.G."/>
            <person name="Tice H."/>
            <person name="Cheng J.F."/>
            <person name="Tapia R."/>
            <person name="Han C."/>
            <person name="Goodwin L."/>
            <person name="Pitluck S."/>
            <person name="Liolios K."/>
            <person name="Pagani I."/>
            <person name="Ivanova N."/>
            <person name="Huntemann M."/>
            <person name="Mavromatis K."/>
            <person name="Mikhailova N."/>
            <person name="Pati A."/>
            <person name="Chen A."/>
            <person name="Palaniappan K."/>
            <person name="Land M."/>
            <person name="Hauser L."/>
            <person name="Brambilla E.M."/>
            <person name="Rohde M."/>
            <person name="Verbarg S."/>
            <person name="Goker M."/>
            <person name="Bristow J."/>
            <person name="Eisen J.A."/>
            <person name="Markowitz V."/>
            <person name="Hugenholtz P."/>
            <person name="Kyrpides N.C."/>
            <person name="Klenk H.P."/>
            <person name="Woyke T."/>
        </authorList>
    </citation>
    <scope>NUCLEOTIDE SEQUENCE [LARGE SCALE GENOMIC DNA]</scope>
    <source>
        <strain evidence="4">ATCC 27775 / DSM 1100 / LMG 10767 / O</strain>
    </source>
</reference>
<evidence type="ECO:0000256" key="1">
    <source>
        <dbReference type="ARBA" id="ARBA00022801"/>
    </source>
</evidence>
<dbReference type="Gene3D" id="2.60.120.260">
    <property type="entry name" value="Galactose-binding domain-like"/>
    <property type="match status" value="1"/>
</dbReference>
<dbReference type="Gene3D" id="3.40.50.1110">
    <property type="entry name" value="SGNH hydrolase"/>
    <property type="match status" value="1"/>
</dbReference>
<organism evidence="3 4">
    <name type="scientific">Haliscomenobacter hydrossis (strain ATCC 27775 / DSM 1100 / LMG 10767 / O)</name>
    <dbReference type="NCBI Taxonomy" id="760192"/>
    <lineage>
        <taxon>Bacteria</taxon>
        <taxon>Pseudomonadati</taxon>
        <taxon>Bacteroidota</taxon>
        <taxon>Saprospiria</taxon>
        <taxon>Saprospirales</taxon>
        <taxon>Haliscomenobacteraceae</taxon>
        <taxon>Haliscomenobacter</taxon>
    </lineage>
</organism>
<sequence length="651" mass="72809">MGRFRRLMRTNRLLLLVFLLGWRVYGFAQIRLPRLISDGMVLQREQNLKIWGWASAQENISLKLNGKTYRSKADAQGNWNIALPAQTAGGPFDIALKGKNVLLIRDVYFGDVWICAGQSNMVLPMERVKERYMADIEQANYPAIRNFFIPTLTNVQGPQADLPSGKWQVATPQNVMSFGAAAYFFAKTIYDKYQIPIGLINASVGGTPIEAWISEAGLQTFPDLLATIQQNKDTSYVNGLNRKARLAIVPRPSEDKGMLEPVKWYDPAYVPKNWRNINVPGYWEDQGIKDLNGVVWYRKEIDVPASMCGVPAKLFLGRIVDADFAYVNGQAVGNITYQYPPRRYTVPAGVLKPGKNTLVVRVINQGGKGGFVPDKPYFLSANGQDIDLKGDWQYKVGDVFPPFTGAPSGGITLQNQPSALFNAMSAPLVNHAAKGFLWYQGETNAGNPKPYYQLLPALIQDWRKQWNQGDLPFITVQLANFMEVNYLPSESTWAVLRDAQFKSLSVPNTGLAVAIDLGEWNDIHPLNKKDVGVRMALAAQRIAYGDQNVVHSGPQYERYQIEGDKIRLYFKHTGTGMISKDGEPLACFAIAGADKRFVWAKAEIQADQTILVYNTQVAQPMYVRYAWADNPADANLYNREGLPASPFRTDE</sequence>
<dbReference type="Pfam" id="PF03629">
    <property type="entry name" value="SASA"/>
    <property type="match status" value="2"/>
</dbReference>
<accession>F4KXA6</accession>
<name>F4KXA6_HALH1</name>
<feature type="domain" description="Sialate O-acetylesterase" evidence="2">
    <location>
        <begin position="430"/>
        <end position="525"/>
    </location>
</feature>
<evidence type="ECO:0000313" key="3">
    <source>
        <dbReference type="EMBL" id="AEE49314.1"/>
    </source>
</evidence>
<proteinExistence type="predicted"/>
<dbReference type="PANTHER" id="PTHR22901">
    <property type="entry name" value="SIALATE O-ACETYLESTERASE"/>
    <property type="match status" value="1"/>
</dbReference>
<dbReference type="eggNOG" id="COG3250">
    <property type="taxonomic scope" value="Bacteria"/>
</dbReference>
<dbReference type="PANTHER" id="PTHR22901:SF0">
    <property type="entry name" value="SIALATE O-ACETYLESTERASE"/>
    <property type="match status" value="1"/>
</dbReference>
<dbReference type="InterPro" id="IPR039329">
    <property type="entry name" value="SIAE"/>
</dbReference>
<keyword evidence="1" id="KW-0378">Hydrolase</keyword>
<dbReference type="Proteomes" id="UP000008461">
    <property type="component" value="Chromosome"/>
</dbReference>
<dbReference type="STRING" id="760192.Halhy_1419"/>
<dbReference type="GO" id="GO:0005975">
    <property type="term" value="P:carbohydrate metabolic process"/>
    <property type="evidence" value="ECO:0007669"/>
    <property type="project" value="InterPro"/>
</dbReference>
<dbReference type="InterPro" id="IPR036514">
    <property type="entry name" value="SGNH_hydro_sf"/>
</dbReference>
<dbReference type="AlphaFoldDB" id="F4KXA6"/>
<evidence type="ECO:0000259" key="2">
    <source>
        <dbReference type="Pfam" id="PF03629"/>
    </source>
</evidence>
<dbReference type="InterPro" id="IPR005181">
    <property type="entry name" value="SASA"/>
</dbReference>
<dbReference type="RefSeq" id="WP_013763868.1">
    <property type="nucleotide sequence ID" value="NC_015510.1"/>
</dbReference>
<dbReference type="GO" id="GO:0001681">
    <property type="term" value="F:sialate O-acetylesterase activity"/>
    <property type="evidence" value="ECO:0007669"/>
    <property type="project" value="InterPro"/>
</dbReference>
<gene>
    <name evidence="3" type="ordered locus">Halhy_1419</name>
</gene>
<dbReference type="InterPro" id="IPR008979">
    <property type="entry name" value="Galactose-bd-like_sf"/>
</dbReference>